<evidence type="ECO:0000256" key="2">
    <source>
        <dbReference type="ARBA" id="ARBA00022801"/>
    </source>
</evidence>
<evidence type="ECO:0000256" key="1">
    <source>
        <dbReference type="ARBA" id="ARBA00009865"/>
    </source>
</evidence>
<keyword evidence="7" id="KW-1185">Reference proteome</keyword>
<protein>
    <submittedName>
        <fullName evidence="6">Family 43 glycosylhydrolase</fullName>
    </submittedName>
</protein>
<keyword evidence="3 5" id="KW-0326">Glycosidase</keyword>
<dbReference type="AlphaFoldDB" id="A0A518RC56"/>
<dbReference type="Pfam" id="PF04616">
    <property type="entry name" value="Glyco_hydro_43"/>
    <property type="match status" value="2"/>
</dbReference>
<dbReference type="GO" id="GO:0005975">
    <property type="term" value="P:carbohydrate metabolic process"/>
    <property type="evidence" value="ECO:0007669"/>
    <property type="project" value="InterPro"/>
</dbReference>
<dbReference type="OrthoDB" id="9760116at2"/>
<feature type="site" description="Important for catalytic activity, responsible for pKa modulation of the active site Glu and correct orientation of both the proton donor and substrate" evidence="4">
    <location>
        <position position="220"/>
    </location>
</feature>
<dbReference type="InterPro" id="IPR006710">
    <property type="entry name" value="Glyco_hydro_43"/>
</dbReference>
<name>A0A518RC56_9SPHN</name>
<evidence type="ECO:0000256" key="5">
    <source>
        <dbReference type="RuleBase" id="RU361187"/>
    </source>
</evidence>
<dbReference type="CDD" id="cd08999">
    <property type="entry name" value="GH43_ABN-like"/>
    <property type="match status" value="1"/>
</dbReference>
<dbReference type="PANTHER" id="PTHR42812:SF5">
    <property type="entry name" value="ENDO-ARABINASE"/>
    <property type="match status" value="1"/>
</dbReference>
<evidence type="ECO:0000256" key="4">
    <source>
        <dbReference type="PIRSR" id="PIRSR606710-2"/>
    </source>
</evidence>
<sequence>MTIQFEAIAAAQAPHSQIIVRRGDAERTYQLASGDHSAYVDFFNRVADDFATRRPHVLSGPAPSDLPAPNWEPLLTENADPRITCGYGDPAVLKTDQGYILVATSNDAPDAFPILHSDDLKTWTHKGFVFAEGEAPDWTAHGRHVGDFWAPEMARVGDEYWLVYTARQKSNALAIGLAKSDSPFGPWRDLGHPLVTAHAVNTTGLTGDAAQPVMSGGVIDSHIFIDDDGERYLLWKRDTNGVWPRPLAGLFRQRPELIDQVFATEADRRTASLAAALQLWANSQRPMERFFLMQPLIEAVLDNWQQVKAALADIPEAEAILDAMSTPIYAQRLTESGERVGEEHLVLTNDLDWEGHLIEGPWVTKQQGRYWMFYAGNDFGTPAYGIGVAVADHIFGPYVKQGDPLLKSTTTWWAPGHASVAPGLDGAPQLFFHAFFPGTGGYNEFRALLTTRLQFGPDGVTTG</sequence>
<dbReference type="RefSeq" id="WP_145844773.1">
    <property type="nucleotide sequence ID" value="NZ_CP042239.1"/>
</dbReference>
<dbReference type="KEGG" id="ssua:FPZ54_02645"/>
<dbReference type="InterPro" id="IPR051795">
    <property type="entry name" value="Glycosyl_Hydrlase_43"/>
</dbReference>
<reference evidence="6 7" key="1">
    <citation type="submission" date="2019-07" db="EMBL/GenBank/DDBJ databases">
        <title>Sphingomonas alkalisoli sp. nov., isolated from rhizosphere soil of Suaedae salsa.</title>
        <authorList>
            <person name="Zhang H."/>
            <person name="Xu L."/>
            <person name="Zhang J.-X."/>
            <person name="Sun J.-Q."/>
        </authorList>
    </citation>
    <scope>NUCLEOTIDE SEQUENCE [LARGE SCALE GENOMIC DNA]</scope>
    <source>
        <strain evidence="6 7">XS-10</strain>
    </source>
</reference>
<dbReference type="GO" id="GO:0004553">
    <property type="term" value="F:hydrolase activity, hydrolyzing O-glycosyl compounds"/>
    <property type="evidence" value="ECO:0007669"/>
    <property type="project" value="InterPro"/>
</dbReference>
<comment type="similarity">
    <text evidence="1 5">Belongs to the glycosyl hydrolase 43 family.</text>
</comment>
<dbReference type="EMBL" id="CP042239">
    <property type="protein sequence ID" value="QDX25033.1"/>
    <property type="molecule type" value="Genomic_DNA"/>
</dbReference>
<dbReference type="InterPro" id="IPR023296">
    <property type="entry name" value="Glyco_hydro_beta-prop_sf"/>
</dbReference>
<dbReference type="SUPFAM" id="SSF75005">
    <property type="entry name" value="Arabinanase/levansucrase/invertase"/>
    <property type="match status" value="1"/>
</dbReference>
<dbReference type="PANTHER" id="PTHR42812">
    <property type="entry name" value="BETA-XYLOSIDASE"/>
    <property type="match status" value="1"/>
</dbReference>
<evidence type="ECO:0000313" key="6">
    <source>
        <dbReference type="EMBL" id="QDX25033.1"/>
    </source>
</evidence>
<accession>A0A518RC56</accession>
<dbReference type="Proteomes" id="UP000318055">
    <property type="component" value="Chromosome"/>
</dbReference>
<evidence type="ECO:0000313" key="7">
    <source>
        <dbReference type="Proteomes" id="UP000318055"/>
    </source>
</evidence>
<organism evidence="6 7">
    <name type="scientific">Sphingomonas suaedae</name>
    <dbReference type="NCBI Taxonomy" id="2599297"/>
    <lineage>
        <taxon>Bacteria</taxon>
        <taxon>Pseudomonadati</taxon>
        <taxon>Pseudomonadota</taxon>
        <taxon>Alphaproteobacteria</taxon>
        <taxon>Sphingomonadales</taxon>
        <taxon>Sphingomonadaceae</taxon>
        <taxon>Sphingomonas</taxon>
    </lineage>
</organism>
<keyword evidence="2 5" id="KW-0378">Hydrolase</keyword>
<proteinExistence type="inferred from homology"/>
<dbReference type="Gene3D" id="2.115.10.20">
    <property type="entry name" value="Glycosyl hydrolase domain, family 43"/>
    <property type="match status" value="1"/>
</dbReference>
<gene>
    <name evidence="6" type="ORF">FPZ54_02645</name>
</gene>
<evidence type="ECO:0000256" key="3">
    <source>
        <dbReference type="ARBA" id="ARBA00023295"/>
    </source>
</evidence>